<feature type="region of interest" description="Disordered" evidence="5">
    <location>
        <begin position="185"/>
        <end position="415"/>
    </location>
</feature>
<feature type="compositionally biased region" description="Low complexity" evidence="5">
    <location>
        <begin position="941"/>
        <end position="951"/>
    </location>
</feature>
<feature type="compositionally biased region" description="Low complexity" evidence="5">
    <location>
        <begin position="269"/>
        <end position="299"/>
    </location>
</feature>
<feature type="region of interest" description="Disordered" evidence="5">
    <location>
        <begin position="1028"/>
        <end position="1048"/>
    </location>
</feature>
<feature type="compositionally biased region" description="Polar residues" evidence="5">
    <location>
        <begin position="1125"/>
        <end position="1134"/>
    </location>
</feature>
<dbReference type="CDD" id="cd16865">
    <property type="entry name" value="ARID_ARID1A-like"/>
    <property type="match status" value="1"/>
</dbReference>
<feature type="region of interest" description="Disordered" evidence="5">
    <location>
        <begin position="1563"/>
        <end position="1608"/>
    </location>
</feature>
<feature type="region of interest" description="Disordered" evidence="5">
    <location>
        <begin position="434"/>
        <end position="464"/>
    </location>
</feature>
<dbReference type="KEGG" id="nvi:100115246"/>
<feature type="compositionally biased region" description="Polar residues" evidence="5">
    <location>
        <begin position="694"/>
        <end position="707"/>
    </location>
</feature>
<dbReference type="PANTHER" id="PTHR12656">
    <property type="entry name" value="BRG-1 ASSOCIATED FACTOR 250 BAF250"/>
    <property type="match status" value="1"/>
</dbReference>
<keyword evidence="3" id="KW-0156">Chromatin regulator</keyword>
<dbReference type="GO" id="GO:0031491">
    <property type="term" value="F:nucleosome binding"/>
    <property type="evidence" value="ECO:0007669"/>
    <property type="project" value="TreeGrafter"/>
</dbReference>
<dbReference type="Pfam" id="PF12031">
    <property type="entry name" value="BAF250_C"/>
    <property type="match status" value="1"/>
</dbReference>
<feature type="compositionally biased region" description="Polar residues" evidence="5">
    <location>
        <begin position="42"/>
        <end position="53"/>
    </location>
</feature>
<dbReference type="CTD" id="42130"/>
<protein>
    <recommendedName>
        <fullName evidence="6">ARID domain-containing protein</fullName>
    </recommendedName>
</protein>
<organism evidence="7 8">
    <name type="scientific">Nasonia vitripennis</name>
    <name type="common">Parasitic wasp</name>
    <dbReference type="NCBI Taxonomy" id="7425"/>
    <lineage>
        <taxon>Eukaryota</taxon>
        <taxon>Metazoa</taxon>
        <taxon>Ecdysozoa</taxon>
        <taxon>Arthropoda</taxon>
        <taxon>Hexapoda</taxon>
        <taxon>Insecta</taxon>
        <taxon>Pterygota</taxon>
        <taxon>Neoptera</taxon>
        <taxon>Endopterygota</taxon>
        <taxon>Hymenoptera</taxon>
        <taxon>Apocrita</taxon>
        <taxon>Proctotrupomorpha</taxon>
        <taxon>Chalcidoidea</taxon>
        <taxon>Pteromalidae</taxon>
        <taxon>Pteromalinae</taxon>
        <taxon>Nasonia</taxon>
    </lineage>
</organism>
<feature type="compositionally biased region" description="Low complexity" evidence="5">
    <location>
        <begin position="1029"/>
        <end position="1043"/>
    </location>
</feature>
<dbReference type="GO" id="GO:0005654">
    <property type="term" value="C:nucleoplasm"/>
    <property type="evidence" value="ECO:0007669"/>
    <property type="project" value="TreeGrafter"/>
</dbReference>
<dbReference type="InParanoid" id="A0A7M7TA00"/>
<feature type="compositionally biased region" description="Polar residues" evidence="5">
    <location>
        <begin position="67"/>
        <end position="98"/>
    </location>
</feature>
<evidence type="ECO:0000313" key="8">
    <source>
        <dbReference type="Proteomes" id="UP000002358"/>
    </source>
</evidence>
<feature type="region of interest" description="Disordered" evidence="5">
    <location>
        <begin position="67"/>
        <end position="157"/>
    </location>
</feature>
<dbReference type="RefSeq" id="XP_031785943.1">
    <property type="nucleotide sequence ID" value="XM_031930083.2"/>
</dbReference>
<sequence>MSQYRPEDVSHSASEVKSPRDLHQNSMQESTIKTESHDISHTSHAFTSVQIRSEYTDEYVNKSVSNEYSISKQTGTEYPTKSTSDFSTTKQLETYSKQLHNEPEKSHQNDVDESYTASKMETRHSHTTGPVPFSNQTRFLSGQNLSQTTGPTPTLNQLLQASSPVHRFHTSYPSIGHETYQQPWPIQRPSVVPPVYPQPSQRPPPTGSPRLHHGTAGPSSPTPMPYQSYSQRFASPTRSHSPYSHHQLNSYGLSSTHSPNLYSEQRGWSQTTSTNPSVTQSTNQTNSSSQSPQRALSQSPAPPPCASPQPQASNQTQNFHTMQQRSTTPNAQVIDSGEISNQNSNDSSNGPAGPTTPTSQGMRPTPSPTGSTGSRSMSPAVVQQTVQMPPRPSSSQSDGGAPSRMSLSPLATQGSKNVIKSTRACITVHISHAASKSTYGPSPHMHNYKPSSSGQNAVSSGSGSSLNSVSSITSYVNSGSNQTIGYSSQGNYTSIRPYLQFAQNYPQGNNTQTSANGQYQTVRPNNAAQYSSYSHKIGLNNIPCGMSPSSNSTQSYVTGLSTSMISSGTSTVTGISSMGPPMGSMGPPAPSPSHLNNQHIATGINSTVHINTSTQSLSVDGSPMPPPSTTPNSHTVVISALNNHNTIDSTAHGEPSSESGILSHVPISTAIITTSSNSTVTSIITTGPDGSSLDEGSQQSTLSNASAASGEDPVFTPKVRKDLMVYHSHPATPQSTVPSPGAASINSVHEDYPDTNSPSWPRTPASPVYNSHVSQDPYRSKKSDSLSKLYEMDDSMERRSWLDKLVGFMEERRTPITSCPTISKNPLDLFRLYLYVKERGGFMEVCKVTKNKTWKDIAGLLGIGASSSAAYTLRKHYTKHLLAYECHFDRGGVDPQPIINQVEAGTKKKGAKGTSSVPSPGSSNSQDSFPAGGSNNPAIDNYGNYSNNYSGTVNAGTSGDYNPSPPRPPSQSSTTSHSSSYQNPTSFQNYSQDQYIRPQGSALNQQSEFNQPYSTRAHYPPYVSDIERGYSNNNIGQGNSGNQDIYNRYSANQPVGTYSSGSASGIRCTYSTASQGHSTNSQQQTVSSQQTTSLTQSTSGNTYSSSQDYYRQDQTTYGPPIGSQIYPNPNTINKTMPPPPSGPQQPRRHPDFIKEQQYSSYNQQRPGYTGWQSGNNQYSGNTARIQYTTQSQSASQPQHQQPLQSTPSVVTSVSSTISGNNSQQWNNQQSNRSNTQSNMNSLLHAQSSWEHRYNQNASLYTTPGSHQTQLGISPVISQQSMAKREMAFPTDSIEAITPLLYKRRKLTRSEVAPVEAWRIMMALRSGLLAESCWALDVLNILLFDDSSVHYFGLTHLPGLLDVLLEHFSRALSDMFDFSLIDEGRCLYEHPIHDAEIDLGAVTKPVDPEDRIKILSSSNYTFLSRRGKPVKIVPRDDDIFVLDSRRTWDFQESESEVEPWQVDSSSINYIVTCFKSEVSSVSFTSQLKTSKAVQKESDKISSNSSEICFNYKETKNTIENIITDPEAITEKIDLNNEFKQQEKKKKSKTLSDVLSRIKKEPLEMNDLTRELSEKKADGPKKDTDSDGKNNHNFIDDTKPELISNDDATPFKENNSNITISKFISDNTRTKEILKTHYESEKNKEIFFDNNEAESIKLCSIQEHHSSKLKIRDPAGTLKRRRISDYEDESYSRDEASLYLVTETQDNLARRCVCLSTILRNLTFIPGNELEFAKNVTFLSLLGKLLLLHHDHPTRAQKTRNYDREEDADFTDCCSSLQSESEWWWDFLYHIRENVLVMSANIAGYVDLSQYPEEISRPVLDGLLHWAICPAAHGQDPFPTVSLNSSLSPQRLALEALCKLCVTESNVDLVVATPPYSRLQKLCSVLSRLLCRSEEQVLREFGVNLLHFLSAADSGVARTIALQTPCVALLVAFIEQAENSALGVANQHGIAALRDNPESMGTSLDMLRRAAGTLLNLSRHPDNRTLLLQHESRLLALVMSQILDQQVAAIVARVLYQCSRGAA</sequence>
<evidence type="ECO:0000256" key="4">
    <source>
        <dbReference type="ARBA" id="ARBA00023242"/>
    </source>
</evidence>
<dbReference type="GO" id="GO:0006338">
    <property type="term" value="P:chromatin remodeling"/>
    <property type="evidence" value="ECO:0007669"/>
    <property type="project" value="InterPro"/>
</dbReference>
<dbReference type="Pfam" id="PF01388">
    <property type="entry name" value="ARID"/>
    <property type="match status" value="1"/>
</dbReference>
<feature type="compositionally biased region" description="Low complexity" evidence="5">
    <location>
        <begin position="1078"/>
        <end position="1099"/>
    </location>
</feature>
<feature type="compositionally biased region" description="Pro residues" evidence="5">
    <location>
        <begin position="191"/>
        <end position="207"/>
    </location>
</feature>
<dbReference type="GeneID" id="100115246"/>
<dbReference type="Gene3D" id="1.10.150.60">
    <property type="entry name" value="ARID DNA-binding domain"/>
    <property type="match status" value="1"/>
</dbReference>
<feature type="compositionally biased region" description="Basic and acidic residues" evidence="5">
    <location>
        <begin position="99"/>
        <end position="110"/>
    </location>
</feature>
<dbReference type="InterPro" id="IPR016024">
    <property type="entry name" value="ARM-type_fold"/>
</dbReference>
<feature type="compositionally biased region" description="Basic and acidic residues" evidence="5">
    <location>
        <begin position="32"/>
        <end position="41"/>
    </location>
</feature>
<dbReference type="FunCoup" id="A0A7M7TA00">
    <property type="interactions" value="2011"/>
</dbReference>
<evidence type="ECO:0000313" key="7">
    <source>
        <dbReference type="EnsemblMetazoa" id="XP_031785943"/>
    </source>
</evidence>
<feature type="compositionally biased region" description="Polar residues" evidence="5">
    <location>
        <begin position="1100"/>
        <end position="1117"/>
    </location>
</feature>
<dbReference type="Gene3D" id="1.25.10.10">
    <property type="entry name" value="Leucine-rich Repeat Variant"/>
    <property type="match status" value="1"/>
</dbReference>
<reference evidence="7" key="1">
    <citation type="submission" date="2021-01" db="UniProtKB">
        <authorList>
            <consortium name="EnsemblMetazoa"/>
        </authorList>
    </citation>
    <scope>IDENTIFICATION</scope>
</reference>
<evidence type="ECO:0000256" key="3">
    <source>
        <dbReference type="ARBA" id="ARBA00022853"/>
    </source>
</evidence>
<feature type="region of interest" description="Disordered" evidence="5">
    <location>
        <begin position="1"/>
        <end position="53"/>
    </location>
</feature>
<dbReference type="InterPro" id="IPR033388">
    <property type="entry name" value="BAF250_C"/>
</dbReference>
<feature type="region of interest" description="Disordered" evidence="5">
    <location>
        <begin position="682"/>
        <end position="714"/>
    </location>
</feature>
<dbReference type="PROSITE" id="PS51011">
    <property type="entry name" value="ARID"/>
    <property type="match status" value="1"/>
</dbReference>
<dbReference type="OrthoDB" id="8709537at2759"/>
<dbReference type="Proteomes" id="UP000002358">
    <property type="component" value="Unassembled WGS sequence"/>
</dbReference>
<feature type="compositionally biased region" description="Basic and acidic residues" evidence="5">
    <location>
        <begin position="1"/>
        <end position="10"/>
    </location>
</feature>
<comment type="subcellular location">
    <subcellularLocation>
        <location evidence="1">Nucleus</location>
    </subcellularLocation>
</comment>
<dbReference type="SUPFAM" id="SSF48371">
    <property type="entry name" value="ARM repeat"/>
    <property type="match status" value="1"/>
</dbReference>
<evidence type="ECO:0000256" key="2">
    <source>
        <dbReference type="ARBA" id="ARBA00022553"/>
    </source>
</evidence>
<dbReference type="PANTHER" id="PTHR12656:SF5">
    <property type="entry name" value="TRITHORAX GROUP PROTEIN OSA"/>
    <property type="match status" value="1"/>
</dbReference>
<dbReference type="GO" id="GO:0071565">
    <property type="term" value="C:nBAF complex"/>
    <property type="evidence" value="ECO:0007669"/>
    <property type="project" value="TreeGrafter"/>
</dbReference>
<feature type="region of interest" description="Disordered" evidence="5">
    <location>
        <begin position="905"/>
        <end position="987"/>
    </location>
</feature>
<feature type="compositionally biased region" description="Polar residues" evidence="5">
    <location>
        <begin position="405"/>
        <end position="415"/>
    </location>
</feature>
<evidence type="ECO:0000256" key="1">
    <source>
        <dbReference type="ARBA" id="ARBA00004123"/>
    </source>
</evidence>
<dbReference type="GO" id="GO:0006357">
    <property type="term" value="P:regulation of transcription by RNA polymerase II"/>
    <property type="evidence" value="ECO:0007669"/>
    <property type="project" value="TreeGrafter"/>
</dbReference>
<keyword evidence="4" id="KW-0539">Nucleus</keyword>
<keyword evidence="2" id="KW-0597">Phosphoprotein</keyword>
<feature type="compositionally biased region" description="Low complexity" evidence="5">
    <location>
        <begin position="912"/>
        <end position="930"/>
    </location>
</feature>
<feature type="compositionally biased region" description="Polar residues" evidence="5">
    <location>
        <begin position="381"/>
        <end position="398"/>
    </location>
</feature>
<feature type="region of interest" description="Disordered" evidence="5">
    <location>
        <begin position="1188"/>
        <end position="1238"/>
    </location>
</feature>
<feature type="compositionally biased region" description="Low complexity" evidence="5">
    <location>
        <begin position="361"/>
        <end position="379"/>
    </location>
</feature>
<dbReference type="SUPFAM" id="SSF46774">
    <property type="entry name" value="ARID-like"/>
    <property type="match status" value="1"/>
</dbReference>
<feature type="region of interest" description="Disordered" evidence="5">
    <location>
        <begin position="1073"/>
        <end position="1149"/>
    </location>
</feature>
<name>A0A7M7TA00_NASVI</name>
<dbReference type="GO" id="GO:0003677">
    <property type="term" value="F:DNA binding"/>
    <property type="evidence" value="ECO:0007669"/>
    <property type="project" value="InterPro"/>
</dbReference>
<feature type="compositionally biased region" description="Basic and acidic residues" evidence="5">
    <location>
        <begin position="1563"/>
        <end position="1598"/>
    </location>
</feature>
<feature type="compositionally biased region" description="Polar residues" evidence="5">
    <location>
        <begin position="316"/>
        <end position="360"/>
    </location>
</feature>
<feature type="domain" description="ARID" evidence="6">
    <location>
        <begin position="795"/>
        <end position="889"/>
    </location>
</feature>
<dbReference type="SMART" id="SM00501">
    <property type="entry name" value="BRIGHT"/>
    <property type="match status" value="1"/>
</dbReference>
<evidence type="ECO:0000256" key="5">
    <source>
        <dbReference type="SAM" id="MobiDB-lite"/>
    </source>
</evidence>
<dbReference type="InterPro" id="IPR036431">
    <property type="entry name" value="ARID_dom_sf"/>
</dbReference>
<feature type="region of interest" description="Disordered" evidence="5">
    <location>
        <begin position="729"/>
        <end position="780"/>
    </location>
</feature>
<dbReference type="GO" id="GO:0035060">
    <property type="term" value="C:brahma complex"/>
    <property type="evidence" value="ECO:0007669"/>
    <property type="project" value="InterPro"/>
</dbReference>
<evidence type="ECO:0000259" key="6">
    <source>
        <dbReference type="PROSITE" id="PS51011"/>
    </source>
</evidence>
<keyword evidence="8" id="KW-1185">Reference proteome</keyword>
<feature type="compositionally biased region" description="Low complexity" evidence="5">
    <location>
        <begin position="970"/>
        <end position="984"/>
    </location>
</feature>
<dbReference type="GO" id="GO:0016514">
    <property type="term" value="C:SWI/SNF complex"/>
    <property type="evidence" value="ECO:0007669"/>
    <property type="project" value="InterPro"/>
</dbReference>
<proteinExistence type="predicted"/>
<dbReference type="GO" id="GO:0045893">
    <property type="term" value="P:positive regulation of DNA-templated transcription"/>
    <property type="evidence" value="ECO:0007669"/>
    <property type="project" value="TreeGrafter"/>
</dbReference>
<dbReference type="EnsemblMetazoa" id="XM_031930083">
    <property type="protein sequence ID" value="XP_031785943"/>
    <property type="gene ID" value="LOC100115246"/>
</dbReference>
<dbReference type="InterPro" id="IPR011989">
    <property type="entry name" value="ARM-like"/>
</dbReference>
<feature type="compositionally biased region" description="Polar residues" evidence="5">
    <location>
        <begin position="225"/>
        <end position="268"/>
    </location>
</feature>
<feature type="compositionally biased region" description="Low complexity" evidence="5">
    <location>
        <begin position="451"/>
        <end position="464"/>
    </location>
</feature>
<feature type="compositionally biased region" description="Polar residues" evidence="5">
    <location>
        <begin position="133"/>
        <end position="157"/>
    </location>
</feature>
<dbReference type="SMART" id="SM01014">
    <property type="entry name" value="ARID"/>
    <property type="match status" value="1"/>
</dbReference>
<accession>A0A7M7TA00</accession>
<dbReference type="InterPro" id="IPR021906">
    <property type="entry name" value="BAF250/Osa"/>
</dbReference>
<dbReference type="InterPro" id="IPR001606">
    <property type="entry name" value="ARID_dom"/>
</dbReference>